<sequence>MVSSENWPPNGQLEAALALRSLWAPAKAESQGHGGPLNGTNGEGSNEDVGHSSRLHRDLRAEVDDVLKSGLLRRMARLEKQVKLLWQDDGLIGAEAENGAQEEATSAPAAAQRPCNETAAQTEGGVQDLTAAQHLAETVAKALRRANRCAEPLKKVYGPTDQQEKLPDPPGEKDDGPVRETVTLRSTLSCLEQNLSSRSRQIGNLSKQLDHVEKEFKGKSIEAEEAIEKLEKLRHQPMQQIHAERLQTRRKRVLQMESNLKESKEKAKVYQALAHQQRAFFLQSERVSAIGGKEVMSRHPAGEDTSPEIAGANDHGVQPQIELDGHDKAPSTVRSLDLIQVVIAVFMLLAAVVADILTRRDVQPAFTPATAIAVIVIFTLRSVWVRCFPLDMRTVPPAMVVLLLLLGVQPVVMWQAVIGTPQLRPLCVMSVFYGMGYLCISLDSTGLLRWVALLAAKRTARPRSAFLAVACLTAVLTLITSNDIVVLTLTPVIIDLCASRGFDPWPMLYVQYITANVWSISLVVGNPTNVIVADAAGLRFGEYASQLAPAGIVAGFTAVLAVFCRFNRALSASPAGTACLHPATADNNRSSGRSSSSDVIPVDVAGRDALDVEVPSERMTTDNNNNPTTNNNQSLGAASAGEQPNTGEATGSQDSSDSSDSPGSHWERQPKAQDETAELDAEGVLRKRRAWVCSVRLFALLVFAALDGLHGIPLWLSAGVTALAGLVMDLAMDVLAVDGVKRSAQGTLWNMPWEVLPFALSLFIIVEVLDRAGLVANLAQALALMVGSNEAAAIFGIGWIAMLACQVLNNQPMTVLFTKILIHPNYASSVGPSTQKAAMRALIVASNLGANITLIGALAGVTPCVATAAFTILWLIPYKGFPARTLQHDEKAQSQSAAGATPCEKRASCAPVHPRGDVLKIEELKSDGLAVDRSLPGDLRDVKPPRDIGETFNLCMGVNMCVSYVLAAWAHLACMLTDPGAVPLGDGEDEALPVEAEVDAPPVRRCRHCRIVKPARAHHCSTCCRCISKMDHHCMWTNNCVGMHNQKHFLLFLVYTCLHCSAAGLAVLIYFAVNGVSLGPAAVPLLACYFARLTASLLREQLGALRRNQTGIELLQGSCGEPRELAETLREVMGGPPGWRWLLPVPVRRGNQQSKRAADESHDC</sequence>
<evidence type="ECO:0000256" key="1">
    <source>
        <dbReference type="ARBA" id="ARBA00004651"/>
    </source>
</evidence>
<evidence type="ECO:0000259" key="10">
    <source>
        <dbReference type="Pfam" id="PF01529"/>
    </source>
</evidence>
<feature type="transmembrane region" description="Helical" evidence="9">
    <location>
        <begin position="365"/>
        <end position="385"/>
    </location>
</feature>
<proteinExistence type="predicted"/>
<keyword evidence="13" id="KW-1185">Reference proteome</keyword>
<feature type="transmembrane region" description="Helical" evidence="9">
    <location>
        <begin position="397"/>
        <end position="418"/>
    </location>
</feature>
<dbReference type="InterPro" id="IPR001594">
    <property type="entry name" value="Palmitoyltrfase_DHHC"/>
</dbReference>
<feature type="transmembrane region" description="Helical" evidence="9">
    <location>
        <begin position="697"/>
        <end position="728"/>
    </location>
</feature>
<keyword evidence="3" id="KW-1003">Cell membrane</keyword>
<dbReference type="PANTHER" id="PTHR43302:SF5">
    <property type="entry name" value="TRANSPORTER ARSB-RELATED"/>
    <property type="match status" value="1"/>
</dbReference>
<feature type="compositionally biased region" description="Basic and acidic residues" evidence="8">
    <location>
        <begin position="665"/>
        <end position="674"/>
    </location>
</feature>
<feature type="coiled-coil region" evidence="7">
    <location>
        <begin position="213"/>
        <end position="273"/>
    </location>
</feature>
<evidence type="ECO:0000259" key="11">
    <source>
        <dbReference type="Pfam" id="PF03600"/>
    </source>
</evidence>
<evidence type="ECO:0000256" key="5">
    <source>
        <dbReference type="ARBA" id="ARBA00022989"/>
    </source>
</evidence>
<dbReference type="PANTHER" id="PTHR43302">
    <property type="entry name" value="TRANSPORTER ARSB-RELATED"/>
    <property type="match status" value="1"/>
</dbReference>
<dbReference type="EMBL" id="CAJNNV010032253">
    <property type="protein sequence ID" value="CAE8639434.1"/>
    <property type="molecule type" value="Genomic_DNA"/>
</dbReference>
<feature type="domain" description="Citrate transporter-like" evidence="11">
    <location>
        <begin position="398"/>
        <end position="842"/>
    </location>
</feature>
<evidence type="ECO:0000256" key="3">
    <source>
        <dbReference type="ARBA" id="ARBA00022475"/>
    </source>
</evidence>
<feature type="region of interest" description="Disordered" evidence="8">
    <location>
        <begin position="610"/>
        <end position="677"/>
    </location>
</feature>
<dbReference type="GO" id="GO:0055085">
    <property type="term" value="P:transmembrane transport"/>
    <property type="evidence" value="ECO:0007669"/>
    <property type="project" value="InterPro"/>
</dbReference>
<dbReference type="PROSITE" id="PS50216">
    <property type="entry name" value="DHHC"/>
    <property type="match status" value="1"/>
</dbReference>
<dbReference type="InterPro" id="IPR004680">
    <property type="entry name" value="Cit_transptr-like_dom"/>
</dbReference>
<feature type="transmembrane region" description="Helical" evidence="9">
    <location>
        <begin position="338"/>
        <end position="358"/>
    </location>
</feature>
<feature type="transmembrane region" description="Helical" evidence="9">
    <location>
        <begin position="852"/>
        <end position="876"/>
    </location>
</feature>
<evidence type="ECO:0008006" key="14">
    <source>
        <dbReference type="Google" id="ProtNLM"/>
    </source>
</evidence>
<feature type="compositionally biased region" description="Basic and acidic residues" evidence="8">
    <location>
        <begin position="610"/>
        <end position="620"/>
    </location>
</feature>
<dbReference type="Proteomes" id="UP000654075">
    <property type="component" value="Unassembled WGS sequence"/>
</dbReference>
<feature type="transmembrane region" description="Helical" evidence="9">
    <location>
        <begin position="544"/>
        <end position="564"/>
    </location>
</feature>
<evidence type="ECO:0000256" key="8">
    <source>
        <dbReference type="SAM" id="MobiDB-lite"/>
    </source>
</evidence>
<name>A0A813HMX8_POLGL</name>
<dbReference type="GO" id="GO:0005886">
    <property type="term" value="C:plasma membrane"/>
    <property type="evidence" value="ECO:0007669"/>
    <property type="project" value="UniProtKB-SubCell"/>
</dbReference>
<feature type="transmembrane region" description="Helical" evidence="9">
    <location>
        <begin position="781"/>
        <end position="804"/>
    </location>
</feature>
<evidence type="ECO:0000256" key="6">
    <source>
        <dbReference type="ARBA" id="ARBA00023136"/>
    </source>
</evidence>
<dbReference type="OrthoDB" id="442352at2759"/>
<reference evidence="12" key="1">
    <citation type="submission" date="2021-02" db="EMBL/GenBank/DDBJ databases">
        <authorList>
            <person name="Dougan E. K."/>
            <person name="Rhodes N."/>
            <person name="Thang M."/>
            <person name="Chan C."/>
        </authorList>
    </citation>
    <scope>NUCLEOTIDE SEQUENCE</scope>
</reference>
<feature type="region of interest" description="Disordered" evidence="8">
    <location>
        <begin position="25"/>
        <end position="56"/>
    </location>
</feature>
<keyword evidence="4 9" id="KW-0812">Transmembrane</keyword>
<feature type="transmembrane region" description="Helical" evidence="9">
    <location>
        <begin position="465"/>
        <end position="494"/>
    </location>
</feature>
<evidence type="ECO:0000256" key="7">
    <source>
        <dbReference type="SAM" id="Coils"/>
    </source>
</evidence>
<keyword evidence="5 9" id="KW-1133">Transmembrane helix</keyword>
<accession>A0A813HMX8</accession>
<keyword evidence="6 9" id="KW-0472">Membrane</keyword>
<evidence type="ECO:0000313" key="12">
    <source>
        <dbReference type="EMBL" id="CAE8639434.1"/>
    </source>
</evidence>
<evidence type="ECO:0000256" key="9">
    <source>
        <dbReference type="SAM" id="Phobius"/>
    </source>
</evidence>
<comment type="caution">
    <text evidence="12">The sequence shown here is derived from an EMBL/GenBank/DDBJ whole genome shotgun (WGS) entry which is preliminary data.</text>
</comment>
<feature type="transmembrane region" description="Helical" evidence="9">
    <location>
        <begin position="430"/>
        <end position="453"/>
    </location>
</feature>
<feature type="compositionally biased region" description="Low complexity" evidence="8">
    <location>
        <begin position="652"/>
        <end position="661"/>
    </location>
</feature>
<dbReference type="Pfam" id="PF01529">
    <property type="entry name" value="DHHC"/>
    <property type="match status" value="1"/>
</dbReference>
<feature type="compositionally biased region" description="Polar residues" evidence="8">
    <location>
        <begin position="642"/>
        <end position="651"/>
    </location>
</feature>
<protein>
    <recommendedName>
        <fullName evidence="14">Citrate transporter-like domain-containing protein</fullName>
    </recommendedName>
</protein>
<feature type="transmembrane region" description="Helical" evidence="9">
    <location>
        <begin position="1078"/>
        <end position="1098"/>
    </location>
</feature>
<keyword evidence="7" id="KW-0175">Coiled coil</keyword>
<keyword evidence="2" id="KW-0813">Transport</keyword>
<gene>
    <name evidence="12" type="ORF">PGLA1383_LOCUS54471</name>
</gene>
<feature type="domain" description="Palmitoyltransferase DHHC" evidence="10">
    <location>
        <begin position="1005"/>
        <end position="1074"/>
    </location>
</feature>
<evidence type="ECO:0000256" key="2">
    <source>
        <dbReference type="ARBA" id="ARBA00022448"/>
    </source>
</evidence>
<evidence type="ECO:0000313" key="13">
    <source>
        <dbReference type="Proteomes" id="UP000654075"/>
    </source>
</evidence>
<evidence type="ECO:0000256" key="4">
    <source>
        <dbReference type="ARBA" id="ARBA00022692"/>
    </source>
</evidence>
<feature type="region of interest" description="Disordered" evidence="8">
    <location>
        <begin position="297"/>
        <end position="320"/>
    </location>
</feature>
<feature type="compositionally biased region" description="Basic and acidic residues" evidence="8">
    <location>
        <begin position="162"/>
        <end position="178"/>
    </location>
</feature>
<feature type="transmembrane region" description="Helical" evidence="9">
    <location>
        <begin position="748"/>
        <end position="769"/>
    </location>
</feature>
<feature type="transmembrane region" description="Helical" evidence="9">
    <location>
        <begin position="1049"/>
        <end position="1072"/>
    </location>
</feature>
<dbReference type="Pfam" id="PF03600">
    <property type="entry name" value="CitMHS"/>
    <property type="match status" value="1"/>
</dbReference>
<organism evidence="12 13">
    <name type="scientific">Polarella glacialis</name>
    <name type="common">Dinoflagellate</name>
    <dbReference type="NCBI Taxonomy" id="89957"/>
    <lineage>
        <taxon>Eukaryota</taxon>
        <taxon>Sar</taxon>
        <taxon>Alveolata</taxon>
        <taxon>Dinophyceae</taxon>
        <taxon>Suessiales</taxon>
        <taxon>Suessiaceae</taxon>
        <taxon>Polarella</taxon>
    </lineage>
</organism>
<dbReference type="GO" id="GO:0016409">
    <property type="term" value="F:palmitoyltransferase activity"/>
    <property type="evidence" value="ECO:0007669"/>
    <property type="project" value="InterPro"/>
</dbReference>
<feature type="region of interest" description="Disordered" evidence="8">
    <location>
        <begin position="153"/>
        <end position="178"/>
    </location>
</feature>
<dbReference type="CDD" id="cd00625">
    <property type="entry name" value="ArsB_NhaD_permease"/>
    <property type="match status" value="1"/>
</dbReference>
<dbReference type="AlphaFoldDB" id="A0A813HMX8"/>
<comment type="subcellular location">
    <subcellularLocation>
        <location evidence="1">Cell membrane</location>
        <topology evidence="1">Multi-pass membrane protein</topology>
    </subcellularLocation>
</comment>
<feature type="compositionally biased region" description="Low complexity" evidence="8">
    <location>
        <begin position="621"/>
        <end position="632"/>
    </location>
</feature>